<name>A0A5B7E020_PORTR</name>
<accession>A0A5B7E020</accession>
<keyword evidence="3" id="KW-1185">Reference proteome</keyword>
<protein>
    <submittedName>
        <fullName evidence="2">Uncharacterized protein</fullName>
    </submittedName>
</protein>
<keyword evidence="1" id="KW-1133">Transmembrane helix</keyword>
<proteinExistence type="predicted"/>
<dbReference type="Proteomes" id="UP000324222">
    <property type="component" value="Unassembled WGS sequence"/>
</dbReference>
<keyword evidence="1" id="KW-0472">Membrane</keyword>
<dbReference type="EMBL" id="VSRR010001735">
    <property type="protein sequence ID" value="MPC27372.1"/>
    <property type="molecule type" value="Genomic_DNA"/>
</dbReference>
<sequence length="295" mass="32422">MKSIVCEYLLTGLWYLYCSALLGTSKLSSLAGGEPSLPLCNPRLVIDLQVGKVDEEVLVVYVFLDGLWMSIQVALREGALDMFLEVLLILVLGVECAIARPTGECFLLVSLCLIVVGLAVVMVMLGSTGISLATTLVAPGVALVGLGISLVWQGVVEASVVLRVTRGPVPPGGDVSWSHKGAIFLHHYVHTSILIWGGGDRGWLQYVAHGINLFYISGWQFHRRRLGQPTTHLHISHILSPAGPWWKDTNLLPTMLVLHHYTPAISVLISNYFLWMKKAQYRLLTATHHHCMTIQ</sequence>
<evidence type="ECO:0000313" key="2">
    <source>
        <dbReference type="EMBL" id="MPC27372.1"/>
    </source>
</evidence>
<keyword evidence="1" id="KW-0812">Transmembrane</keyword>
<organism evidence="2 3">
    <name type="scientific">Portunus trituberculatus</name>
    <name type="common">Swimming crab</name>
    <name type="synonym">Neptunus trituberculatus</name>
    <dbReference type="NCBI Taxonomy" id="210409"/>
    <lineage>
        <taxon>Eukaryota</taxon>
        <taxon>Metazoa</taxon>
        <taxon>Ecdysozoa</taxon>
        <taxon>Arthropoda</taxon>
        <taxon>Crustacea</taxon>
        <taxon>Multicrustacea</taxon>
        <taxon>Malacostraca</taxon>
        <taxon>Eumalacostraca</taxon>
        <taxon>Eucarida</taxon>
        <taxon>Decapoda</taxon>
        <taxon>Pleocyemata</taxon>
        <taxon>Brachyura</taxon>
        <taxon>Eubrachyura</taxon>
        <taxon>Portunoidea</taxon>
        <taxon>Portunidae</taxon>
        <taxon>Portuninae</taxon>
        <taxon>Portunus</taxon>
    </lineage>
</organism>
<feature type="transmembrane region" description="Helical" evidence="1">
    <location>
        <begin position="106"/>
        <end position="125"/>
    </location>
</feature>
<gene>
    <name evidence="2" type="ORF">E2C01_020543</name>
</gene>
<evidence type="ECO:0000256" key="1">
    <source>
        <dbReference type="SAM" id="Phobius"/>
    </source>
</evidence>
<comment type="caution">
    <text evidence="2">The sequence shown here is derived from an EMBL/GenBank/DDBJ whole genome shotgun (WGS) entry which is preliminary data.</text>
</comment>
<dbReference type="AlphaFoldDB" id="A0A5B7E020"/>
<evidence type="ECO:0000313" key="3">
    <source>
        <dbReference type="Proteomes" id="UP000324222"/>
    </source>
</evidence>
<reference evidence="2 3" key="1">
    <citation type="submission" date="2019-05" db="EMBL/GenBank/DDBJ databases">
        <title>Another draft genome of Portunus trituberculatus and its Hox gene families provides insights of decapod evolution.</title>
        <authorList>
            <person name="Jeong J.-H."/>
            <person name="Song I."/>
            <person name="Kim S."/>
            <person name="Choi T."/>
            <person name="Kim D."/>
            <person name="Ryu S."/>
            <person name="Kim W."/>
        </authorList>
    </citation>
    <scope>NUCLEOTIDE SEQUENCE [LARGE SCALE GENOMIC DNA]</scope>
    <source>
        <tissue evidence="2">Muscle</tissue>
    </source>
</reference>
<feature type="transmembrane region" description="Helical" evidence="1">
    <location>
        <begin position="82"/>
        <end position="100"/>
    </location>
</feature>
<feature type="transmembrane region" description="Helical" evidence="1">
    <location>
        <begin position="132"/>
        <end position="152"/>
    </location>
</feature>